<evidence type="ECO:0000313" key="3">
    <source>
        <dbReference type="Proteomes" id="UP000630615"/>
    </source>
</evidence>
<evidence type="ECO:0000313" key="2">
    <source>
        <dbReference type="EMBL" id="GGD04893.1"/>
    </source>
</evidence>
<keyword evidence="3" id="KW-1185">Reference proteome</keyword>
<sequence>MIILGNLILILISIVSFYEGETIQGITFLVVIWIACSLSILWKEEKE</sequence>
<reference evidence="3" key="1">
    <citation type="journal article" date="2019" name="Int. J. Syst. Evol. Microbiol.">
        <title>The Global Catalogue of Microorganisms (GCM) 10K type strain sequencing project: providing services to taxonomists for standard genome sequencing and annotation.</title>
        <authorList>
            <consortium name="The Broad Institute Genomics Platform"/>
            <consortium name="The Broad Institute Genome Sequencing Center for Infectious Disease"/>
            <person name="Wu L."/>
            <person name="Ma J."/>
        </authorList>
    </citation>
    <scope>NUCLEOTIDE SEQUENCE [LARGE SCALE GENOMIC DNA]</scope>
    <source>
        <strain evidence="3">CGMCC 1.15942</strain>
    </source>
</reference>
<name>A0ABQ1PVW6_9ENTE</name>
<keyword evidence="1" id="KW-1133">Transmembrane helix</keyword>
<dbReference type="Proteomes" id="UP000630615">
    <property type="component" value="Unassembled WGS sequence"/>
</dbReference>
<proteinExistence type="predicted"/>
<keyword evidence="1" id="KW-0812">Transmembrane</keyword>
<feature type="transmembrane region" description="Helical" evidence="1">
    <location>
        <begin position="23"/>
        <end position="42"/>
    </location>
</feature>
<gene>
    <name evidence="2" type="ORF">GCM10011573_37990</name>
</gene>
<organism evidence="2 3">
    <name type="scientific">Enterococcus wangshanyuanii</name>
    <dbReference type="NCBI Taxonomy" id="2005703"/>
    <lineage>
        <taxon>Bacteria</taxon>
        <taxon>Bacillati</taxon>
        <taxon>Bacillota</taxon>
        <taxon>Bacilli</taxon>
        <taxon>Lactobacillales</taxon>
        <taxon>Enterococcaceae</taxon>
        <taxon>Enterococcus</taxon>
    </lineage>
</organism>
<dbReference type="EMBL" id="BMKI01000019">
    <property type="protein sequence ID" value="GGD04893.1"/>
    <property type="molecule type" value="Genomic_DNA"/>
</dbReference>
<evidence type="ECO:0000256" key="1">
    <source>
        <dbReference type="SAM" id="Phobius"/>
    </source>
</evidence>
<comment type="caution">
    <text evidence="2">The sequence shown here is derived from an EMBL/GenBank/DDBJ whole genome shotgun (WGS) entry which is preliminary data.</text>
</comment>
<protein>
    <submittedName>
        <fullName evidence="2">Uncharacterized protein</fullName>
    </submittedName>
</protein>
<accession>A0ABQ1PVW6</accession>
<keyword evidence="1" id="KW-0472">Membrane</keyword>